<dbReference type="InterPro" id="IPR036366">
    <property type="entry name" value="PGBDSf"/>
</dbReference>
<feature type="domain" description="Peptidoglycan binding-like" evidence="1">
    <location>
        <begin position="117"/>
        <end position="154"/>
    </location>
</feature>
<sequence>MTETNRSSGGIRRRTLLGWAPAGILAAGLSLANTPRANAAEYSTYELQMNLACFTHLTWVACDLTYEDADGIFGDQTTRAVWAYQKLRHMEEDGIAGHDTRDDLVFLTKLFQNRLGVTNDGYIGPNTIDAISKFQKGEGTRASGYADGPTLTALGLTF</sequence>
<name>A0ABX7Y8U7_9ACTN</name>
<gene>
    <name evidence="2" type="ORF">J5A65_04240</name>
</gene>
<dbReference type="InterPro" id="IPR036365">
    <property type="entry name" value="PGBD-like_sf"/>
</dbReference>
<dbReference type="Gene3D" id="1.10.101.10">
    <property type="entry name" value="PGBD-like superfamily/PGBD"/>
    <property type="match status" value="2"/>
</dbReference>
<dbReference type="RefSeq" id="WP_212325726.1">
    <property type="nucleotide sequence ID" value="NZ_AP024463.1"/>
</dbReference>
<organism evidence="2 3">
    <name type="scientific">Arachnia rubra</name>
    <dbReference type="NCBI Taxonomy" id="1547448"/>
    <lineage>
        <taxon>Bacteria</taxon>
        <taxon>Bacillati</taxon>
        <taxon>Actinomycetota</taxon>
        <taxon>Actinomycetes</taxon>
        <taxon>Propionibacteriales</taxon>
        <taxon>Propionibacteriaceae</taxon>
        <taxon>Arachnia</taxon>
    </lineage>
</organism>
<dbReference type="SUPFAM" id="SSF47090">
    <property type="entry name" value="PGBD-like"/>
    <property type="match status" value="2"/>
</dbReference>
<reference evidence="2 3" key="1">
    <citation type="submission" date="2021-03" db="EMBL/GenBank/DDBJ databases">
        <title>Human Oral Microbial Genomes.</title>
        <authorList>
            <person name="Johnston C.D."/>
            <person name="Chen T."/>
            <person name="Dewhirst F.E."/>
        </authorList>
    </citation>
    <scope>NUCLEOTIDE SEQUENCE [LARGE SCALE GENOMIC DNA]</scope>
    <source>
        <strain evidence="2 3">DSMZ 100122</strain>
    </source>
</reference>
<dbReference type="PROSITE" id="PS51318">
    <property type="entry name" value="TAT"/>
    <property type="match status" value="1"/>
</dbReference>
<dbReference type="Proteomes" id="UP000678513">
    <property type="component" value="Chromosome"/>
</dbReference>
<proteinExistence type="predicted"/>
<evidence type="ECO:0000313" key="2">
    <source>
        <dbReference type="EMBL" id="QUC08948.1"/>
    </source>
</evidence>
<dbReference type="EMBL" id="CP072384">
    <property type="protein sequence ID" value="QUC08948.1"/>
    <property type="molecule type" value="Genomic_DNA"/>
</dbReference>
<evidence type="ECO:0000259" key="1">
    <source>
        <dbReference type="Pfam" id="PF01471"/>
    </source>
</evidence>
<protein>
    <submittedName>
        <fullName evidence="2">Peptidoglycan-binding protein</fullName>
    </submittedName>
</protein>
<keyword evidence="3" id="KW-1185">Reference proteome</keyword>
<feature type="domain" description="Peptidoglycan binding-like" evidence="1">
    <location>
        <begin position="46"/>
        <end position="102"/>
    </location>
</feature>
<evidence type="ECO:0000313" key="3">
    <source>
        <dbReference type="Proteomes" id="UP000678513"/>
    </source>
</evidence>
<accession>A0ABX7Y8U7</accession>
<dbReference type="InterPro" id="IPR002477">
    <property type="entry name" value="Peptidoglycan-bd-like"/>
</dbReference>
<dbReference type="Pfam" id="PF01471">
    <property type="entry name" value="PG_binding_1"/>
    <property type="match status" value="2"/>
</dbReference>
<dbReference type="InterPro" id="IPR006311">
    <property type="entry name" value="TAT_signal"/>
</dbReference>